<reference evidence="2 3" key="1">
    <citation type="submission" date="2018-05" db="EMBL/GenBank/DDBJ databases">
        <title>Mucilaginibacter hurinus sp. nov., isolated from briquette warehouse soil.</title>
        <authorList>
            <person name="Choi L."/>
        </authorList>
    </citation>
    <scope>NUCLEOTIDE SEQUENCE [LARGE SCALE GENOMIC DNA]</scope>
    <source>
        <strain evidence="2 3">ZR32</strain>
    </source>
</reference>
<sequence>MNIIFYTIFFLAIDVFIYLMLNTVRRNNKTWILGLVSAVILAFLVHVKQWNPNLLPLNEFLAVMFLSGLPILIYFWYKYFVLKKIGRLNISDKNFLALAQKIFSFFFLKLIYLMVFTIQCILIFESLHSLK</sequence>
<feature type="transmembrane region" description="Helical" evidence="1">
    <location>
        <begin position="31"/>
        <end position="48"/>
    </location>
</feature>
<gene>
    <name evidence="2" type="ORF">DJ568_04185</name>
</gene>
<keyword evidence="3" id="KW-1185">Reference proteome</keyword>
<feature type="transmembrane region" description="Helical" evidence="1">
    <location>
        <begin position="6"/>
        <end position="24"/>
    </location>
</feature>
<organism evidence="2 3">
    <name type="scientific">Mucilaginibacter hurinus</name>
    <dbReference type="NCBI Taxonomy" id="2201324"/>
    <lineage>
        <taxon>Bacteria</taxon>
        <taxon>Pseudomonadati</taxon>
        <taxon>Bacteroidota</taxon>
        <taxon>Sphingobacteriia</taxon>
        <taxon>Sphingobacteriales</taxon>
        <taxon>Sphingobacteriaceae</taxon>
        <taxon>Mucilaginibacter</taxon>
    </lineage>
</organism>
<evidence type="ECO:0000313" key="3">
    <source>
        <dbReference type="Proteomes" id="UP000253209"/>
    </source>
</evidence>
<evidence type="ECO:0000256" key="1">
    <source>
        <dbReference type="SAM" id="Phobius"/>
    </source>
</evidence>
<keyword evidence="1" id="KW-0812">Transmembrane</keyword>
<name>A0A367GS72_9SPHI</name>
<feature type="transmembrane region" description="Helical" evidence="1">
    <location>
        <begin position="102"/>
        <end position="124"/>
    </location>
</feature>
<dbReference type="AlphaFoldDB" id="A0A367GS72"/>
<keyword evidence="1" id="KW-1133">Transmembrane helix</keyword>
<dbReference type="Proteomes" id="UP000253209">
    <property type="component" value="Unassembled WGS sequence"/>
</dbReference>
<proteinExistence type="predicted"/>
<evidence type="ECO:0000313" key="2">
    <source>
        <dbReference type="EMBL" id="RCH55958.1"/>
    </source>
</evidence>
<keyword evidence="1" id="KW-0472">Membrane</keyword>
<accession>A0A367GS72</accession>
<protein>
    <submittedName>
        <fullName evidence="2">Uncharacterized protein</fullName>
    </submittedName>
</protein>
<comment type="caution">
    <text evidence="2">The sequence shown here is derived from an EMBL/GenBank/DDBJ whole genome shotgun (WGS) entry which is preliminary data.</text>
</comment>
<feature type="transmembrane region" description="Helical" evidence="1">
    <location>
        <begin position="60"/>
        <end position="81"/>
    </location>
</feature>
<dbReference type="EMBL" id="QGDC01000002">
    <property type="protein sequence ID" value="RCH55958.1"/>
    <property type="molecule type" value="Genomic_DNA"/>
</dbReference>